<dbReference type="GO" id="GO:0005829">
    <property type="term" value="C:cytosol"/>
    <property type="evidence" value="ECO:0007669"/>
    <property type="project" value="TreeGrafter"/>
</dbReference>
<dbReference type="SMART" id="SM00717">
    <property type="entry name" value="SANT"/>
    <property type="match status" value="2"/>
</dbReference>
<dbReference type="PROSITE" id="PS00636">
    <property type="entry name" value="DNAJ_1"/>
    <property type="match status" value="1"/>
</dbReference>
<feature type="coiled-coil region" evidence="1">
    <location>
        <begin position="426"/>
        <end position="479"/>
    </location>
</feature>
<dbReference type="CDD" id="cd00167">
    <property type="entry name" value="SANT"/>
    <property type="match status" value="2"/>
</dbReference>
<dbReference type="AlphaFoldDB" id="A0A8S1IR53"/>
<dbReference type="InterPro" id="IPR054076">
    <property type="entry name" value="ZUO1-like_ZHD"/>
</dbReference>
<dbReference type="InterPro" id="IPR001005">
    <property type="entry name" value="SANT/Myb"/>
</dbReference>
<dbReference type="SUPFAM" id="SSF46565">
    <property type="entry name" value="Chaperone J-domain"/>
    <property type="match status" value="1"/>
</dbReference>
<dbReference type="OrthoDB" id="1690618at2759"/>
<dbReference type="GO" id="GO:0043022">
    <property type="term" value="F:ribosome binding"/>
    <property type="evidence" value="ECO:0007669"/>
    <property type="project" value="InterPro"/>
</dbReference>
<evidence type="ECO:0000259" key="5">
    <source>
        <dbReference type="PROSITE" id="PS51293"/>
    </source>
</evidence>
<dbReference type="PANTHER" id="PTHR43999:SF1">
    <property type="entry name" value="DNAJ HOMOLOG SUBFAMILY C MEMBER 2"/>
    <property type="match status" value="1"/>
</dbReference>
<dbReference type="Proteomes" id="UP000708148">
    <property type="component" value="Unassembled WGS sequence"/>
</dbReference>
<dbReference type="InterPro" id="IPR018253">
    <property type="entry name" value="DnaJ_domain_CS"/>
</dbReference>
<feature type="region of interest" description="Disordered" evidence="2">
    <location>
        <begin position="57"/>
        <end position="105"/>
    </location>
</feature>
<dbReference type="InterPro" id="IPR017884">
    <property type="entry name" value="SANT_dom"/>
</dbReference>
<feature type="domain" description="Myb-like" evidence="4">
    <location>
        <begin position="468"/>
        <end position="514"/>
    </location>
</feature>
<accession>A0A8S1IR53</accession>
<dbReference type="InterPro" id="IPR001623">
    <property type="entry name" value="DnaJ_domain"/>
</dbReference>
<dbReference type="PANTHER" id="PTHR43999">
    <property type="entry name" value="DNAJ HOMOLOG SUBFAMILY C MEMBER 2"/>
    <property type="match status" value="1"/>
</dbReference>
<feature type="domain" description="Myb-like" evidence="4">
    <location>
        <begin position="591"/>
        <end position="639"/>
    </location>
</feature>
<proteinExistence type="predicted"/>
<dbReference type="Pfam" id="PF00226">
    <property type="entry name" value="DnaJ"/>
    <property type="match status" value="1"/>
</dbReference>
<dbReference type="PRINTS" id="PR00625">
    <property type="entry name" value="JDOMAIN"/>
</dbReference>
<evidence type="ECO:0000259" key="4">
    <source>
        <dbReference type="PROSITE" id="PS50090"/>
    </source>
</evidence>
<comment type="caution">
    <text evidence="6">The sequence shown here is derived from an EMBL/GenBank/DDBJ whole genome shotgun (WGS) entry which is preliminary data.</text>
</comment>
<dbReference type="EMBL" id="CAJHUC010000407">
    <property type="protein sequence ID" value="CAD7695914.1"/>
    <property type="molecule type" value="Genomic_DNA"/>
</dbReference>
<dbReference type="InterPro" id="IPR009057">
    <property type="entry name" value="Homeodomain-like_sf"/>
</dbReference>
<dbReference type="SMART" id="SM00271">
    <property type="entry name" value="DnaJ"/>
    <property type="match status" value="1"/>
</dbReference>
<dbReference type="PROSITE" id="PS50090">
    <property type="entry name" value="MYB_LIKE"/>
    <property type="match status" value="2"/>
</dbReference>
<reference evidence="6" key="1">
    <citation type="submission" date="2020-12" db="EMBL/GenBank/DDBJ databases">
        <authorList>
            <person name="Iha C."/>
        </authorList>
    </citation>
    <scope>NUCLEOTIDE SEQUENCE</scope>
</reference>
<organism evidence="6 7">
    <name type="scientific">Ostreobium quekettii</name>
    <dbReference type="NCBI Taxonomy" id="121088"/>
    <lineage>
        <taxon>Eukaryota</taxon>
        <taxon>Viridiplantae</taxon>
        <taxon>Chlorophyta</taxon>
        <taxon>core chlorophytes</taxon>
        <taxon>Ulvophyceae</taxon>
        <taxon>TCBD clade</taxon>
        <taxon>Bryopsidales</taxon>
        <taxon>Ostreobineae</taxon>
        <taxon>Ostreobiaceae</taxon>
        <taxon>Ostreobium</taxon>
    </lineage>
</organism>
<dbReference type="Pfam" id="PF23082">
    <property type="entry name" value="Myb_DNA-binding_2"/>
    <property type="match status" value="1"/>
</dbReference>
<dbReference type="GO" id="GO:0030544">
    <property type="term" value="F:Hsp70 protein binding"/>
    <property type="evidence" value="ECO:0007669"/>
    <property type="project" value="InterPro"/>
</dbReference>
<evidence type="ECO:0000256" key="2">
    <source>
        <dbReference type="SAM" id="MobiDB-lite"/>
    </source>
</evidence>
<feature type="region of interest" description="Disordered" evidence="2">
    <location>
        <begin position="309"/>
        <end position="374"/>
    </location>
</feature>
<name>A0A8S1IR53_9CHLO</name>
<evidence type="ECO:0000313" key="7">
    <source>
        <dbReference type="Proteomes" id="UP000708148"/>
    </source>
</evidence>
<dbReference type="Gene3D" id="1.10.10.60">
    <property type="entry name" value="Homeodomain-like"/>
    <property type="match status" value="2"/>
</dbReference>
<dbReference type="SUPFAM" id="SSF46689">
    <property type="entry name" value="Homeodomain-like"/>
    <property type="match status" value="2"/>
</dbReference>
<gene>
    <name evidence="6" type="ORF">OSTQU699_LOCUS1275</name>
</gene>
<dbReference type="Pfam" id="PF00249">
    <property type="entry name" value="Myb_DNA-binding"/>
    <property type="match status" value="1"/>
</dbReference>
<evidence type="ECO:0000313" key="6">
    <source>
        <dbReference type="EMBL" id="CAD7695914.1"/>
    </source>
</evidence>
<keyword evidence="1" id="KW-0175">Coiled coil</keyword>
<feature type="compositionally biased region" description="Basic residues" evidence="2">
    <location>
        <begin position="96"/>
        <end position="105"/>
    </location>
</feature>
<feature type="compositionally biased region" description="Polar residues" evidence="2">
    <location>
        <begin position="565"/>
        <end position="578"/>
    </location>
</feature>
<feature type="domain" description="SANT" evidence="5">
    <location>
        <begin position="471"/>
        <end position="515"/>
    </location>
</feature>
<dbReference type="CDD" id="cd06257">
    <property type="entry name" value="DnaJ"/>
    <property type="match status" value="1"/>
</dbReference>
<keyword evidence="7" id="KW-1185">Reference proteome</keyword>
<evidence type="ECO:0000256" key="1">
    <source>
        <dbReference type="SAM" id="Coils"/>
    </source>
</evidence>
<sequence length="653" mass="74821">MAAGRPPPRLLLECRPELIPEGGIAVVCSTAGLVKAPSKEAAGEEFHRLALIQRGVIDPYEGEEEESEEADVKEEVGEEDGGERAHAPDEPPAGTHWKKAKKKKRDVKKPTEVDLYALLGLQHERWMATEQQITKAYRKVALVMHPDKVATEDEATKKKLEEKFKAIQDAYETLSNAKLRREYDSMDNFDDTMPTDCDPDDFFKVFGPAFRRNCRWSVEQPVPDVGDEYSPWAEIEAFYDFWYSFKSWREFPHPDEEDISQAENREERRWIERQNSKLREKGKKEEVKRLRELVENAYRIDPRVVRHKEEVKQERKQRKREKQRAREEAEAKEREKREREEAERRAAEEEAERAAAEARRKKAAEKAAAKKQQARLRELWENFEGCDAGRFEDDDIDSLCSSLPREKLEALCDAIEAAGTDTSRRSQALQDALEVVRQEKEEAARQKEARLEATAKAMEEARQQEAAKKKQQMKEWSEEELRMLDKAVKKFPQGTRKRWEQVAAYIRTRTLEEVITMVKERKGASIRRLEGQENWKAAQRKSMRGTDGNDGPTQAYRLGAEAQAQGVTQEGPSGSTNGAEAPKTVVSATSGAWTEAQELALVKALKAIGREVEDRWDKIAEAVPGKSKAQCFTRFKELRQTFRAKKSGGEGAQ</sequence>
<feature type="compositionally biased region" description="Acidic residues" evidence="2">
    <location>
        <begin position="60"/>
        <end position="81"/>
    </location>
</feature>
<dbReference type="PROSITE" id="PS51293">
    <property type="entry name" value="SANT"/>
    <property type="match status" value="2"/>
</dbReference>
<feature type="region of interest" description="Disordered" evidence="2">
    <location>
        <begin position="533"/>
        <end position="583"/>
    </location>
</feature>
<dbReference type="Gene3D" id="1.10.287.110">
    <property type="entry name" value="DnaJ domain"/>
    <property type="match status" value="1"/>
</dbReference>
<protein>
    <submittedName>
        <fullName evidence="6">Uncharacterized protein</fullName>
    </submittedName>
</protein>
<feature type="domain" description="J" evidence="3">
    <location>
        <begin position="114"/>
        <end position="187"/>
    </location>
</feature>
<dbReference type="GO" id="GO:0006450">
    <property type="term" value="P:regulation of translational fidelity"/>
    <property type="evidence" value="ECO:0007669"/>
    <property type="project" value="InterPro"/>
</dbReference>
<dbReference type="InterPro" id="IPR044634">
    <property type="entry name" value="Zuotin/DnaJC2"/>
</dbReference>
<dbReference type="GO" id="GO:0051083">
    <property type="term" value="P:'de novo' cotranslational protein folding"/>
    <property type="evidence" value="ECO:0007669"/>
    <property type="project" value="InterPro"/>
</dbReference>
<feature type="compositionally biased region" description="Basic and acidic residues" evidence="2">
    <location>
        <begin position="324"/>
        <end position="368"/>
    </location>
</feature>
<dbReference type="PROSITE" id="PS50076">
    <property type="entry name" value="DNAJ_2"/>
    <property type="match status" value="1"/>
</dbReference>
<dbReference type="InterPro" id="IPR036869">
    <property type="entry name" value="J_dom_sf"/>
</dbReference>
<dbReference type="Pfam" id="PF21884">
    <property type="entry name" value="ZUO1-like_ZHD"/>
    <property type="match status" value="1"/>
</dbReference>
<evidence type="ECO:0000259" key="3">
    <source>
        <dbReference type="PROSITE" id="PS50076"/>
    </source>
</evidence>
<feature type="coiled-coil region" evidence="1">
    <location>
        <begin position="150"/>
        <end position="177"/>
    </location>
</feature>
<feature type="domain" description="SANT" evidence="5">
    <location>
        <begin position="588"/>
        <end position="643"/>
    </location>
</feature>